<evidence type="ECO:0000256" key="1">
    <source>
        <dbReference type="ARBA" id="ARBA00009437"/>
    </source>
</evidence>
<accession>A0A154IFX9</accession>
<dbReference type="SUPFAM" id="SSF46785">
    <property type="entry name" value="Winged helix' DNA-binding domain"/>
    <property type="match status" value="1"/>
</dbReference>
<organism evidence="9">
    <name type="scientific">Rhizobium leguminosarum</name>
    <dbReference type="NCBI Taxonomy" id="384"/>
    <lineage>
        <taxon>Bacteria</taxon>
        <taxon>Pseudomonadati</taxon>
        <taxon>Pseudomonadota</taxon>
        <taxon>Alphaproteobacteria</taxon>
        <taxon>Hyphomicrobiales</taxon>
        <taxon>Rhizobiaceae</taxon>
        <taxon>Rhizobium/Agrobacterium group</taxon>
        <taxon>Rhizobium</taxon>
    </lineage>
</organism>
<dbReference type="Pfam" id="PF03466">
    <property type="entry name" value="LysR_substrate"/>
    <property type="match status" value="1"/>
</dbReference>
<evidence type="ECO:0000256" key="5">
    <source>
        <dbReference type="ARBA" id="ARBA00054626"/>
    </source>
</evidence>
<dbReference type="GO" id="GO:0000976">
    <property type="term" value="F:transcription cis-regulatory region binding"/>
    <property type="evidence" value="ECO:0007669"/>
    <property type="project" value="TreeGrafter"/>
</dbReference>
<evidence type="ECO:0000256" key="2">
    <source>
        <dbReference type="ARBA" id="ARBA00023015"/>
    </source>
</evidence>
<dbReference type="PROSITE" id="PS50931">
    <property type="entry name" value="HTH_LYSR"/>
    <property type="match status" value="1"/>
</dbReference>
<dbReference type="EMBL" id="LVYU01000102">
    <property type="protein sequence ID" value="KZA99500.1"/>
    <property type="molecule type" value="Genomic_DNA"/>
</dbReference>
<comment type="similarity">
    <text evidence="1">Belongs to the LysR transcriptional regulatory family.</text>
</comment>
<evidence type="ECO:0000256" key="6">
    <source>
        <dbReference type="ARBA" id="ARBA00067332"/>
    </source>
</evidence>
<dbReference type="PRINTS" id="PR00039">
    <property type="entry name" value="HTHLYSR"/>
</dbReference>
<dbReference type="RefSeq" id="WP_062942941.1">
    <property type="nucleotide sequence ID" value="NZ_CP171845.1"/>
</dbReference>
<dbReference type="PANTHER" id="PTHR30126:SF39">
    <property type="entry name" value="HTH-TYPE TRANSCRIPTIONAL REGULATOR CYSL"/>
    <property type="match status" value="1"/>
</dbReference>
<dbReference type="SUPFAM" id="SSF53850">
    <property type="entry name" value="Periplasmic binding protein-like II"/>
    <property type="match status" value="1"/>
</dbReference>
<dbReference type="InterPro" id="IPR036390">
    <property type="entry name" value="WH_DNA-bd_sf"/>
</dbReference>
<comment type="caution">
    <text evidence="9">The sequence shown here is derived from an EMBL/GenBank/DDBJ whole genome shotgun (WGS) entry which is preliminary data.</text>
</comment>
<dbReference type="GO" id="GO:0003700">
    <property type="term" value="F:DNA-binding transcription factor activity"/>
    <property type="evidence" value="ECO:0007669"/>
    <property type="project" value="InterPro"/>
</dbReference>
<dbReference type="Gene3D" id="3.40.190.290">
    <property type="match status" value="1"/>
</dbReference>
<keyword evidence="4" id="KW-0804">Transcription</keyword>
<dbReference type="InterPro" id="IPR036388">
    <property type="entry name" value="WH-like_DNA-bd_sf"/>
</dbReference>
<evidence type="ECO:0000256" key="3">
    <source>
        <dbReference type="ARBA" id="ARBA00023125"/>
    </source>
</evidence>
<protein>
    <recommendedName>
        <fullName evidence="6">HTH-type transcriptional regulator TtuA</fullName>
    </recommendedName>
    <alternativeName>
        <fullName evidence="7">Tartrate utilization transcriptional regulator</fullName>
    </alternativeName>
</protein>
<comment type="function">
    <text evidence="5">Transcriptional regulator of the ttuABCDE tartrate utilization operon.</text>
</comment>
<evidence type="ECO:0000259" key="8">
    <source>
        <dbReference type="PROSITE" id="PS50931"/>
    </source>
</evidence>
<reference evidence="9" key="1">
    <citation type="submission" date="2016-03" db="EMBL/GenBank/DDBJ databases">
        <title>Microsymbionts genomes from the relict species Vavilovia formosa.</title>
        <authorList>
            <person name="Chirak E."/>
            <person name="Kimeklis A."/>
            <person name="Kopat V."/>
            <person name="Andronov E."/>
        </authorList>
    </citation>
    <scope>NUCLEOTIDE SEQUENCE [LARGE SCALE GENOMIC DNA]</scope>
    <source>
        <strain evidence="9">Vaf12</strain>
    </source>
</reference>
<dbReference type="InterPro" id="IPR005119">
    <property type="entry name" value="LysR_subst-bd"/>
</dbReference>
<dbReference type="Pfam" id="PF00126">
    <property type="entry name" value="HTH_1"/>
    <property type="match status" value="1"/>
</dbReference>
<sequence>MTFEQLSIFVAVAEREHLTKAAFAIGLTPSAVSSAIRNLETSYGVELFHRVGRRIELTYEGRVFLGEARATLARAKAAALVLCDLGGLQKGELVVFASQTIASYWLPAMLMRFKIRYPGIDLKLMIGNTTTAAKAVLDGLAEVGFVEGSVDEPALHVQPLAEDELLVVVGPRHPWARGKPIAPAELVSGTKWVMREKGSGTRSAFEAAISNLGIAPGDLAVALQLPSNEAVISAAREGLCATVVSGAVAAPLLTQGLLVKARFRLPSRQFAILRHKQRHSSRASLALETICREDKAAEVQNWDDWAL</sequence>
<proteinExistence type="inferred from homology"/>
<dbReference type="Gene3D" id="1.10.10.10">
    <property type="entry name" value="Winged helix-like DNA-binding domain superfamily/Winged helix DNA-binding domain"/>
    <property type="match status" value="1"/>
</dbReference>
<dbReference type="PANTHER" id="PTHR30126">
    <property type="entry name" value="HTH-TYPE TRANSCRIPTIONAL REGULATOR"/>
    <property type="match status" value="1"/>
</dbReference>
<evidence type="ECO:0000256" key="4">
    <source>
        <dbReference type="ARBA" id="ARBA00023163"/>
    </source>
</evidence>
<dbReference type="AlphaFoldDB" id="A0A154IFX9"/>
<name>A0A154IFX9_RHILE</name>
<dbReference type="CDD" id="cd08420">
    <property type="entry name" value="PBP2_CysL_like"/>
    <property type="match status" value="1"/>
</dbReference>
<evidence type="ECO:0000256" key="7">
    <source>
        <dbReference type="ARBA" id="ARBA00083243"/>
    </source>
</evidence>
<feature type="domain" description="HTH lysR-type" evidence="8">
    <location>
        <begin position="1"/>
        <end position="58"/>
    </location>
</feature>
<dbReference type="InterPro" id="IPR000847">
    <property type="entry name" value="LysR_HTH_N"/>
</dbReference>
<dbReference type="FunFam" id="1.10.10.10:FF:000001">
    <property type="entry name" value="LysR family transcriptional regulator"/>
    <property type="match status" value="1"/>
</dbReference>
<gene>
    <name evidence="9" type="ORF">A4A59_22330</name>
</gene>
<evidence type="ECO:0000313" key="9">
    <source>
        <dbReference type="EMBL" id="KZA99500.1"/>
    </source>
</evidence>
<keyword evidence="3" id="KW-0238">DNA-binding</keyword>
<keyword evidence="2" id="KW-0805">Transcription regulation</keyword>